<proteinExistence type="predicted"/>
<dbReference type="RefSeq" id="WP_122195895.1">
    <property type="nucleotide sequence ID" value="NZ_JBHSKC010000019.1"/>
</dbReference>
<sequence>MTDVPWRKASYSSDGGSECVECADFERVPGLSGRVGIRDSKGLAGSALALPKTAARDLLIRIKQESTTWSDPGKRTPGGLRLCVQGRLLSTPAASHGQAGAQQWRTTHERMAQVEPLRLRRRRLRGACPPAPRSCGRS</sequence>
<evidence type="ECO:0000313" key="3">
    <source>
        <dbReference type="Proteomes" id="UP000282674"/>
    </source>
</evidence>
<dbReference type="InterPro" id="IPR007278">
    <property type="entry name" value="DUF397"/>
</dbReference>
<name>A0A3M2M1Y9_9ACTN</name>
<dbReference type="Proteomes" id="UP000282674">
    <property type="component" value="Unassembled WGS sequence"/>
</dbReference>
<evidence type="ECO:0000313" key="2">
    <source>
        <dbReference type="EMBL" id="RMI42475.1"/>
    </source>
</evidence>
<accession>A0A3M2M1Y9</accession>
<dbReference type="Pfam" id="PF04149">
    <property type="entry name" value="DUF397"/>
    <property type="match status" value="1"/>
</dbReference>
<reference evidence="2 3" key="1">
    <citation type="submission" date="2018-10" db="EMBL/GenBank/DDBJ databases">
        <title>Isolation from soil.</title>
        <authorList>
            <person name="Hu J."/>
        </authorList>
    </citation>
    <scope>NUCLEOTIDE SEQUENCE [LARGE SCALE GENOMIC DNA]</scope>
    <source>
        <strain evidence="2 3">NEAU-Ht49</strain>
    </source>
</reference>
<feature type="domain" description="DUF397" evidence="1">
    <location>
        <begin position="5"/>
        <end position="62"/>
    </location>
</feature>
<dbReference type="EMBL" id="RFFG01000033">
    <property type="protein sequence ID" value="RMI42475.1"/>
    <property type="molecule type" value="Genomic_DNA"/>
</dbReference>
<protein>
    <submittedName>
        <fullName evidence="2">DUF397 domain-containing protein</fullName>
    </submittedName>
</protein>
<comment type="caution">
    <text evidence="2">The sequence shown here is derived from an EMBL/GenBank/DDBJ whole genome shotgun (WGS) entry which is preliminary data.</text>
</comment>
<dbReference type="AlphaFoldDB" id="A0A3M2M1Y9"/>
<organism evidence="2 3">
    <name type="scientific">Actinomadura harenae</name>
    <dbReference type="NCBI Taxonomy" id="2483351"/>
    <lineage>
        <taxon>Bacteria</taxon>
        <taxon>Bacillati</taxon>
        <taxon>Actinomycetota</taxon>
        <taxon>Actinomycetes</taxon>
        <taxon>Streptosporangiales</taxon>
        <taxon>Thermomonosporaceae</taxon>
        <taxon>Actinomadura</taxon>
    </lineage>
</organism>
<keyword evidence="3" id="KW-1185">Reference proteome</keyword>
<gene>
    <name evidence="2" type="ORF">EBO15_19490</name>
</gene>
<dbReference type="OrthoDB" id="3481959at2"/>
<evidence type="ECO:0000259" key="1">
    <source>
        <dbReference type="Pfam" id="PF04149"/>
    </source>
</evidence>